<feature type="domain" description="C-type lectin" evidence="18">
    <location>
        <begin position="48"/>
        <end position="107"/>
    </location>
</feature>
<evidence type="ECO:0000256" key="13">
    <source>
        <dbReference type="PROSITE-ProRule" id="PRU00076"/>
    </source>
</evidence>
<dbReference type="PROSITE" id="PS00022">
    <property type="entry name" value="EGF_1"/>
    <property type="match status" value="1"/>
</dbReference>
<dbReference type="GO" id="GO:0005886">
    <property type="term" value="C:plasma membrane"/>
    <property type="evidence" value="ECO:0007669"/>
    <property type="project" value="TreeGrafter"/>
</dbReference>
<dbReference type="SMART" id="SM00219">
    <property type="entry name" value="TyrKc"/>
    <property type="match status" value="1"/>
</dbReference>
<dbReference type="PANTHER" id="PTHR24416">
    <property type="entry name" value="TYROSINE-PROTEIN KINASE RECEPTOR"/>
    <property type="match status" value="1"/>
</dbReference>
<dbReference type="PROSITE" id="PS01187">
    <property type="entry name" value="EGF_CA"/>
    <property type="match status" value="1"/>
</dbReference>
<feature type="disulfide bond" evidence="13">
    <location>
        <begin position="522"/>
        <end position="532"/>
    </location>
</feature>
<dbReference type="PRINTS" id="PR00109">
    <property type="entry name" value="TYRKINASE"/>
</dbReference>
<dbReference type="InterPro" id="IPR050122">
    <property type="entry name" value="RTK"/>
</dbReference>
<dbReference type="CDD" id="cd00192">
    <property type="entry name" value="PTKc"/>
    <property type="match status" value="1"/>
</dbReference>
<keyword evidence="4" id="KW-0732">Signal</keyword>
<sequence length="951" mass="103122">MGGTVLGLCATNLSIFPHKETGCLGLRLKLHALLMVDILPAFTHTNNNSTSMEVFFWNTNKSPAEPDGGQGQDCVFIYTDELSGERTDINNAWGDDGCNTKNNFICSQPSFILVPTISTQCITAGQVPVSVTWNEVTGIDKETATVISVTCQDSEDGMDVNVTGGIFGVGSHSVICIARFSDGRMETAILTFNVTISPSLTLSTVGEQFTDEVQSNASVTWPAVTATTSDDQPITCTDSSEDEVSLTGGVFGVGSHTINCTVINDGGCITSENFTFNVTVCSLGCLNGGTLNLQTCRCGCALSWVGPSCTECSLSENSCLNGGSLSTEYCQCICPAESSGVTCEVKDPCIATPDPCSEMTGQYCVPDPYESPDGYQCECLELDGYFLNSDTNTCTRDGFKSVVVILTVRGINGTAIKIQIDFSDSNSEGSQEFLATIARVIQFELLNNTATRDIESVRGVLLHVESDSVVFTGVVRAAAISTVTVSIILDVLTTKAAEGILTDGVTTLHIDPAITVKDTNDCNPNPCVNGVCEDGINAYTCICAAGYAGKDCEIKIGHEDITVILVAAVSVLATLLVVIVVIVIWRKMKQRTPHRSSLAMEMVPEHASRKPQNNMPAIGLDLVDYDDTAEAEGIVPSIDYEDIGLPTWAARWEILWRNLVVDEQVLGKGNFGEVRLGTVNIAGEKTKTAIKILRGSASTGEQEDFMKELRTMTDIGYHPNVVSLLRACYHKDVLYVAMEYLPHGDLRTFLRSTLSESDSNLTSDHLLKFALDISMGMQHLSRSGVIHRDLAARNILLGEGLVAKVSDFGLSRVEDIYVQMSMRRVPTRWLAIESLMNQTYTTQSDVWSFGIVLWEIATLGGTPYPAINDTASLAGRLKGGYRMPQPSNCRQEIYSVMLQCWDDNPNNRPSFTDLVSILGQMDDNKIQHTYMTVDLSHYVNSSVIRRGLDDR</sequence>
<proteinExistence type="predicted"/>
<keyword evidence="15" id="KW-1133">Transmembrane helix</keyword>
<name>A0A914BAZ8_PATMI</name>
<evidence type="ECO:0000256" key="11">
    <source>
        <dbReference type="ARBA" id="ARBA00023180"/>
    </source>
</evidence>
<feature type="disulfide bond" evidence="13">
    <location>
        <begin position="543"/>
        <end position="552"/>
    </location>
</feature>
<evidence type="ECO:0000313" key="19">
    <source>
        <dbReference type="EnsemblMetazoa" id="XP_038073015.1"/>
    </source>
</evidence>
<evidence type="ECO:0000256" key="2">
    <source>
        <dbReference type="ARBA" id="ARBA00022536"/>
    </source>
</evidence>
<keyword evidence="7" id="KW-0418">Kinase</keyword>
<comment type="subcellular location">
    <subcellularLocation>
        <location evidence="1">Membrane</location>
        <topology evidence="1">Single-pass membrane protein</topology>
    </subcellularLocation>
</comment>
<dbReference type="InterPro" id="IPR016186">
    <property type="entry name" value="C-type_lectin-like/link_sf"/>
</dbReference>
<dbReference type="SUPFAM" id="SSF56436">
    <property type="entry name" value="C-type lectin-like"/>
    <property type="match status" value="1"/>
</dbReference>
<dbReference type="PROSITE" id="PS50041">
    <property type="entry name" value="C_TYPE_LECTIN_2"/>
    <property type="match status" value="1"/>
</dbReference>
<dbReference type="PROSITE" id="PS50011">
    <property type="entry name" value="PROTEIN_KINASE_DOM"/>
    <property type="match status" value="1"/>
</dbReference>
<dbReference type="InterPro" id="IPR001881">
    <property type="entry name" value="EGF-like_Ca-bd_dom"/>
</dbReference>
<evidence type="ECO:0000256" key="12">
    <source>
        <dbReference type="ARBA" id="ARBA00051243"/>
    </source>
</evidence>
<keyword evidence="8 14" id="KW-0067">ATP-binding</keyword>
<evidence type="ECO:0000256" key="5">
    <source>
        <dbReference type="ARBA" id="ARBA00022737"/>
    </source>
</evidence>
<dbReference type="Pfam" id="PF07714">
    <property type="entry name" value="PK_Tyr_Ser-Thr"/>
    <property type="match status" value="1"/>
</dbReference>
<feature type="domain" description="Protein kinase" evidence="16">
    <location>
        <begin position="660"/>
        <end position="931"/>
    </location>
</feature>
<dbReference type="InterPro" id="IPR008266">
    <property type="entry name" value="Tyr_kinase_AS"/>
</dbReference>
<dbReference type="FunFam" id="1.10.510.10:FF:000554">
    <property type="entry name" value="Predicted protein"/>
    <property type="match status" value="1"/>
</dbReference>
<comment type="catalytic activity">
    <reaction evidence="12">
        <text>L-tyrosyl-[protein] + ATP = O-phospho-L-tyrosyl-[protein] + ADP + H(+)</text>
        <dbReference type="Rhea" id="RHEA:10596"/>
        <dbReference type="Rhea" id="RHEA-COMP:10136"/>
        <dbReference type="Rhea" id="RHEA-COMP:20101"/>
        <dbReference type="ChEBI" id="CHEBI:15378"/>
        <dbReference type="ChEBI" id="CHEBI:30616"/>
        <dbReference type="ChEBI" id="CHEBI:46858"/>
        <dbReference type="ChEBI" id="CHEBI:61978"/>
        <dbReference type="ChEBI" id="CHEBI:456216"/>
        <dbReference type="EC" id="2.7.10.1"/>
    </reaction>
</comment>
<dbReference type="SUPFAM" id="SSF56112">
    <property type="entry name" value="Protein kinase-like (PK-like)"/>
    <property type="match status" value="1"/>
</dbReference>
<evidence type="ECO:0000256" key="7">
    <source>
        <dbReference type="ARBA" id="ARBA00022777"/>
    </source>
</evidence>
<evidence type="ECO:0000256" key="1">
    <source>
        <dbReference type="ARBA" id="ARBA00004167"/>
    </source>
</evidence>
<reference evidence="19" key="1">
    <citation type="submission" date="2022-11" db="UniProtKB">
        <authorList>
            <consortium name="EnsemblMetazoa"/>
        </authorList>
    </citation>
    <scope>IDENTIFICATION</scope>
</reference>
<accession>A0A914BAZ8</accession>
<dbReference type="CDD" id="cd00054">
    <property type="entry name" value="EGF_CA"/>
    <property type="match status" value="1"/>
</dbReference>
<dbReference type="InterPro" id="IPR000742">
    <property type="entry name" value="EGF"/>
</dbReference>
<dbReference type="PROSITE" id="PS01186">
    <property type="entry name" value="EGF_2"/>
    <property type="match status" value="1"/>
</dbReference>
<dbReference type="InterPro" id="IPR011009">
    <property type="entry name" value="Kinase-like_dom_sf"/>
</dbReference>
<keyword evidence="11" id="KW-0325">Glycoprotein</keyword>
<dbReference type="EnsemblMetazoa" id="XM_038217087.1">
    <property type="protein sequence ID" value="XP_038073015.1"/>
    <property type="gene ID" value="LOC119741336"/>
</dbReference>
<dbReference type="PROSITE" id="PS00010">
    <property type="entry name" value="ASX_HYDROXYL"/>
    <property type="match status" value="1"/>
</dbReference>
<dbReference type="InterPro" id="IPR020635">
    <property type="entry name" value="Tyr_kinase_cat_dom"/>
</dbReference>
<evidence type="ECO:0000256" key="3">
    <source>
        <dbReference type="ARBA" id="ARBA00022679"/>
    </source>
</evidence>
<keyword evidence="20" id="KW-1185">Reference proteome</keyword>
<evidence type="ECO:0000259" key="18">
    <source>
        <dbReference type="PROSITE" id="PS50041"/>
    </source>
</evidence>
<dbReference type="GO" id="GO:0005509">
    <property type="term" value="F:calcium ion binding"/>
    <property type="evidence" value="ECO:0007669"/>
    <property type="project" value="InterPro"/>
</dbReference>
<keyword evidence="3" id="KW-0808">Transferase</keyword>
<evidence type="ECO:0000256" key="15">
    <source>
        <dbReference type="SAM" id="Phobius"/>
    </source>
</evidence>
<keyword evidence="5" id="KW-0677">Repeat</keyword>
<comment type="caution">
    <text evidence="13">Lacks conserved residue(s) required for the propagation of feature annotation.</text>
</comment>
<evidence type="ECO:0000256" key="4">
    <source>
        <dbReference type="ARBA" id="ARBA00022729"/>
    </source>
</evidence>
<dbReference type="InterPro" id="IPR016187">
    <property type="entry name" value="CTDL_fold"/>
</dbReference>
<dbReference type="GeneID" id="119741336"/>
<protein>
    <recommendedName>
        <fullName evidence="21">Receptor protein-tyrosine kinase</fullName>
    </recommendedName>
</protein>
<keyword evidence="9" id="KW-0829">Tyrosine-protein kinase</keyword>
<keyword evidence="2 13" id="KW-0245">EGF-like domain</keyword>
<evidence type="ECO:0000256" key="6">
    <source>
        <dbReference type="ARBA" id="ARBA00022741"/>
    </source>
</evidence>
<dbReference type="SMART" id="SM00179">
    <property type="entry name" value="EGF_CA"/>
    <property type="match status" value="1"/>
</dbReference>
<dbReference type="PROSITE" id="PS50026">
    <property type="entry name" value="EGF_3"/>
    <property type="match status" value="1"/>
</dbReference>
<dbReference type="Proteomes" id="UP000887568">
    <property type="component" value="Unplaced"/>
</dbReference>
<dbReference type="InterPro" id="IPR017441">
    <property type="entry name" value="Protein_kinase_ATP_BS"/>
</dbReference>
<evidence type="ECO:0000256" key="8">
    <source>
        <dbReference type="ARBA" id="ARBA00022840"/>
    </source>
</evidence>
<dbReference type="InterPro" id="IPR000152">
    <property type="entry name" value="EGF-type_Asp/Asn_hydroxyl_site"/>
</dbReference>
<evidence type="ECO:0008006" key="21">
    <source>
        <dbReference type="Google" id="ProtNLM"/>
    </source>
</evidence>
<dbReference type="GO" id="GO:0005524">
    <property type="term" value="F:ATP binding"/>
    <property type="evidence" value="ECO:0007669"/>
    <property type="project" value="UniProtKB-UniRule"/>
</dbReference>
<dbReference type="Gene3D" id="3.10.100.10">
    <property type="entry name" value="Mannose-Binding Protein A, subunit A"/>
    <property type="match status" value="1"/>
</dbReference>
<dbReference type="Gene3D" id="1.10.510.10">
    <property type="entry name" value="Transferase(Phosphotransferase) domain 1"/>
    <property type="match status" value="1"/>
</dbReference>
<dbReference type="Gene3D" id="3.30.200.20">
    <property type="entry name" value="Phosphorylase Kinase, domain 1"/>
    <property type="match status" value="1"/>
</dbReference>
<evidence type="ECO:0000256" key="10">
    <source>
        <dbReference type="ARBA" id="ARBA00023157"/>
    </source>
</evidence>
<evidence type="ECO:0000256" key="9">
    <source>
        <dbReference type="ARBA" id="ARBA00023137"/>
    </source>
</evidence>
<feature type="binding site" evidence="14">
    <location>
        <position position="691"/>
    </location>
    <ligand>
        <name>ATP</name>
        <dbReference type="ChEBI" id="CHEBI:30616"/>
    </ligand>
</feature>
<dbReference type="OrthoDB" id="10261027at2759"/>
<dbReference type="PROSITE" id="PS00107">
    <property type="entry name" value="PROTEIN_KINASE_ATP"/>
    <property type="match status" value="1"/>
</dbReference>
<feature type="transmembrane region" description="Helical" evidence="15">
    <location>
        <begin position="561"/>
        <end position="585"/>
    </location>
</feature>
<dbReference type="InterPro" id="IPR001304">
    <property type="entry name" value="C-type_lectin-like"/>
</dbReference>
<dbReference type="SMART" id="SM00181">
    <property type="entry name" value="EGF"/>
    <property type="match status" value="4"/>
</dbReference>
<dbReference type="GO" id="GO:0004714">
    <property type="term" value="F:transmembrane receptor protein tyrosine kinase activity"/>
    <property type="evidence" value="ECO:0007669"/>
    <property type="project" value="UniProtKB-EC"/>
</dbReference>
<keyword evidence="15" id="KW-0472">Membrane</keyword>
<dbReference type="Pfam" id="PF00008">
    <property type="entry name" value="EGF"/>
    <property type="match status" value="1"/>
</dbReference>
<dbReference type="PANTHER" id="PTHR24416:SF613">
    <property type="entry name" value="RECEPTOR PROTEIN-TYROSINE KINASE"/>
    <property type="match status" value="1"/>
</dbReference>
<dbReference type="RefSeq" id="XP_038073015.1">
    <property type="nucleotide sequence ID" value="XM_038217087.1"/>
</dbReference>
<dbReference type="FunFam" id="2.10.25.10:FF:000321">
    <property type="entry name" value="Protein delta homolog 1"/>
    <property type="match status" value="1"/>
</dbReference>
<dbReference type="AlphaFoldDB" id="A0A914BAZ8"/>
<dbReference type="PROSITE" id="PS00109">
    <property type="entry name" value="PROTEIN_KINASE_TYR"/>
    <property type="match status" value="1"/>
</dbReference>
<evidence type="ECO:0000256" key="14">
    <source>
        <dbReference type="PROSITE-ProRule" id="PRU10141"/>
    </source>
</evidence>
<feature type="domain" description="EGF-like" evidence="17">
    <location>
        <begin position="518"/>
        <end position="553"/>
    </location>
</feature>
<dbReference type="InterPro" id="IPR000719">
    <property type="entry name" value="Prot_kinase_dom"/>
</dbReference>
<dbReference type="InterPro" id="IPR001245">
    <property type="entry name" value="Ser-Thr/Tyr_kinase_cat_dom"/>
</dbReference>
<keyword evidence="10 13" id="KW-1015">Disulfide bond</keyword>
<dbReference type="Gene3D" id="2.10.25.10">
    <property type="entry name" value="Laminin"/>
    <property type="match status" value="1"/>
</dbReference>
<evidence type="ECO:0000313" key="20">
    <source>
        <dbReference type="Proteomes" id="UP000887568"/>
    </source>
</evidence>
<keyword evidence="15" id="KW-0812">Transmembrane</keyword>
<dbReference type="SUPFAM" id="SSF57196">
    <property type="entry name" value="EGF/Laminin"/>
    <property type="match status" value="1"/>
</dbReference>
<dbReference type="GO" id="GO:0007169">
    <property type="term" value="P:cell surface receptor protein tyrosine kinase signaling pathway"/>
    <property type="evidence" value="ECO:0007669"/>
    <property type="project" value="TreeGrafter"/>
</dbReference>
<dbReference type="GO" id="GO:0043235">
    <property type="term" value="C:receptor complex"/>
    <property type="evidence" value="ECO:0007669"/>
    <property type="project" value="TreeGrafter"/>
</dbReference>
<organism evidence="19 20">
    <name type="scientific">Patiria miniata</name>
    <name type="common">Bat star</name>
    <name type="synonym">Asterina miniata</name>
    <dbReference type="NCBI Taxonomy" id="46514"/>
    <lineage>
        <taxon>Eukaryota</taxon>
        <taxon>Metazoa</taxon>
        <taxon>Echinodermata</taxon>
        <taxon>Eleutherozoa</taxon>
        <taxon>Asterozoa</taxon>
        <taxon>Asteroidea</taxon>
        <taxon>Valvatacea</taxon>
        <taxon>Valvatida</taxon>
        <taxon>Asterinidae</taxon>
        <taxon>Patiria</taxon>
    </lineage>
</organism>
<evidence type="ECO:0000259" key="17">
    <source>
        <dbReference type="PROSITE" id="PS50026"/>
    </source>
</evidence>
<evidence type="ECO:0000259" key="16">
    <source>
        <dbReference type="PROSITE" id="PS50011"/>
    </source>
</evidence>
<dbReference type="InterPro" id="IPR018097">
    <property type="entry name" value="EGF_Ca-bd_CS"/>
</dbReference>
<keyword evidence="6 14" id="KW-0547">Nucleotide-binding</keyword>